<accession>A0ABT6PPE1</accession>
<evidence type="ECO:0000256" key="1">
    <source>
        <dbReference type="ARBA" id="ARBA00022801"/>
    </source>
</evidence>
<proteinExistence type="predicted"/>
<evidence type="ECO:0000313" key="3">
    <source>
        <dbReference type="EMBL" id="MDI2029833.1"/>
    </source>
</evidence>
<gene>
    <name evidence="3" type="ORF">QFW96_14475</name>
</gene>
<dbReference type="SMART" id="SM00943">
    <property type="entry name" value="Prim-Pol"/>
    <property type="match status" value="1"/>
</dbReference>
<reference evidence="3 4" key="1">
    <citation type="submission" date="2023-04" db="EMBL/GenBank/DDBJ databases">
        <title>Draft genome sequence of Saccharopolyspora sp. TS4A08 isolated from sweet potato rhizospheric soil.</title>
        <authorList>
            <person name="Suksaard P."/>
            <person name="Duangmal K."/>
        </authorList>
    </citation>
    <scope>NUCLEOTIDE SEQUENCE [LARGE SCALE GENOMIC DNA]</scope>
    <source>
        <strain evidence="3 4">TS4A08</strain>
    </source>
</reference>
<dbReference type="InterPro" id="IPR015330">
    <property type="entry name" value="DNA_primase/pol_bifunc_N"/>
</dbReference>
<dbReference type="EMBL" id="JASAOF010000007">
    <property type="protein sequence ID" value="MDI2029833.1"/>
    <property type="molecule type" value="Genomic_DNA"/>
</dbReference>
<dbReference type="Pfam" id="PF09250">
    <property type="entry name" value="Prim-Pol"/>
    <property type="match status" value="1"/>
</dbReference>
<name>A0ABT6PPE1_9PSEU</name>
<keyword evidence="4" id="KW-1185">Reference proteome</keyword>
<dbReference type="InterPro" id="IPR051620">
    <property type="entry name" value="ORF904-like_C"/>
</dbReference>
<dbReference type="CDD" id="cd04859">
    <property type="entry name" value="Prim_Pol"/>
    <property type="match status" value="1"/>
</dbReference>
<comment type="caution">
    <text evidence="3">The sequence shown here is derived from an EMBL/GenBank/DDBJ whole genome shotgun (WGS) entry which is preliminary data.</text>
</comment>
<organism evidence="3 4">
    <name type="scientific">Saccharopolyspora ipomoeae</name>
    <dbReference type="NCBI Taxonomy" id="3042027"/>
    <lineage>
        <taxon>Bacteria</taxon>
        <taxon>Bacillati</taxon>
        <taxon>Actinomycetota</taxon>
        <taxon>Actinomycetes</taxon>
        <taxon>Pseudonocardiales</taxon>
        <taxon>Pseudonocardiaceae</taxon>
        <taxon>Saccharopolyspora</taxon>
    </lineage>
</organism>
<evidence type="ECO:0000313" key="4">
    <source>
        <dbReference type="Proteomes" id="UP001237595"/>
    </source>
</evidence>
<sequence length="319" mass="34013">MSTNQLLDWALCLAELGWRVFPLLPGTKRPALHGRESCPGSGACVEGHLGWEQRATSDPERIQRCWSARPYNIGLATGPSQLVVVDLDQPKTVPTCDGRGSGSARSGAEAFDELVRGAGVSVPDTYTVTTPSGGTHLYFRAPAGPELRNTAGVLGPLIDTRAHGGYVVAPGSVTPEGAYELYDDSEPAELPGWLVQELTRRPSVAISGPREIASAQPSAYVAAALRNEAERVAAAEPGQQNNTLFTAALALGRLVAGGAVDEQRVRDVLHHAMSRLPNTKAHDPWTPEAIEATIRSGLRLAAARPRRLVEHPHQERQAA</sequence>
<dbReference type="Proteomes" id="UP001237595">
    <property type="component" value="Unassembled WGS sequence"/>
</dbReference>
<keyword evidence="1" id="KW-0378">Hydrolase</keyword>
<dbReference type="PANTHER" id="PTHR35372">
    <property type="entry name" value="ATP BINDING PROTEIN-RELATED"/>
    <property type="match status" value="1"/>
</dbReference>
<evidence type="ECO:0000259" key="2">
    <source>
        <dbReference type="SMART" id="SM00943"/>
    </source>
</evidence>
<dbReference type="SUPFAM" id="SSF56747">
    <property type="entry name" value="Prim-pol domain"/>
    <property type="match status" value="1"/>
</dbReference>
<dbReference type="PANTHER" id="PTHR35372:SF2">
    <property type="entry name" value="SF3 HELICASE DOMAIN-CONTAINING PROTEIN"/>
    <property type="match status" value="1"/>
</dbReference>
<protein>
    <submittedName>
        <fullName evidence="3">Bifunctional DNA primase/polymerase</fullName>
    </submittedName>
</protein>
<dbReference type="RefSeq" id="WP_281456137.1">
    <property type="nucleotide sequence ID" value="NZ_JASAOF010000007.1"/>
</dbReference>
<feature type="domain" description="DNA primase/polymerase bifunctional N-terminal" evidence="2">
    <location>
        <begin position="10"/>
        <end position="194"/>
    </location>
</feature>